<sequence>IWIGLHDQKNEGHFKWMDDTPLYTSYMQWGPMEPNDSNDGEDCVEFTIKVPQRWNDVPCNERRPFVC</sequence>
<dbReference type="PROSITE" id="PS50041">
    <property type="entry name" value="C_TYPE_LECTIN_2"/>
    <property type="match status" value="1"/>
</dbReference>
<gene>
    <name evidence="3" type="ORF">BRAFLDRAFT_205231</name>
</gene>
<name>C3YTD5_BRAFL</name>
<feature type="non-terminal residue" evidence="3">
    <location>
        <position position="1"/>
    </location>
</feature>
<dbReference type="PANTHER" id="PTHR22803">
    <property type="entry name" value="MANNOSE, PHOSPHOLIPASE, LECTIN RECEPTOR RELATED"/>
    <property type="match status" value="1"/>
</dbReference>
<dbReference type="SUPFAM" id="SSF56436">
    <property type="entry name" value="C-type lectin-like"/>
    <property type="match status" value="1"/>
</dbReference>
<dbReference type="InParanoid" id="C3YTD5"/>
<dbReference type="InterPro" id="IPR050111">
    <property type="entry name" value="C-type_lectin/snaclec_domain"/>
</dbReference>
<reference evidence="3" key="1">
    <citation type="journal article" date="2008" name="Nature">
        <title>The amphioxus genome and the evolution of the chordate karyotype.</title>
        <authorList>
            <consortium name="US DOE Joint Genome Institute (JGI-PGF)"/>
            <person name="Putnam N.H."/>
            <person name="Butts T."/>
            <person name="Ferrier D.E.K."/>
            <person name="Furlong R.F."/>
            <person name="Hellsten U."/>
            <person name="Kawashima T."/>
            <person name="Robinson-Rechavi M."/>
            <person name="Shoguchi E."/>
            <person name="Terry A."/>
            <person name="Yu J.-K."/>
            <person name="Benito-Gutierrez E.L."/>
            <person name="Dubchak I."/>
            <person name="Garcia-Fernandez J."/>
            <person name="Gibson-Brown J.J."/>
            <person name="Grigoriev I.V."/>
            <person name="Horton A.C."/>
            <person name="de Jong P.J."/>
            <person name="Jurka J."/>
            <person name="Kapitonov V.V."/>
            <person name="Kohara Y."/>
            <person name="Kuroki Y."/>
            <person name="Lindquist E."/>
            <person name="Lucas S."/>
            <person name="Osoegawa K."/>
            <person name="Pennacchio L.A."/>
            <person name="Salamov A.A."/>
            <person name="Satou Y."/>
            <person name="Sauka-Spengler T."/>
            <person name="Schmutz J."/>
            <person name="Shin-I T."/>
            <person name="Toyoda A."/>
            <person name="Bronner-Fraser M."/>
            <person name="Fujiyama A."/>
            <person name="Holland L.Z."/>
            <person name="Holland P.W.H."/>
            <person name="Satoh N."/>
            <person name="Rokhsar D.S."/>
        </authorList>
    </citation>
    <scope>NUCLEOTIDE SEQUENCE [LARGE SCALE GENOMIC DNA]</scope>
    <source>
        <strain evidence="3">S238N-H82</strain>
        <tissue evidence="3">Testes</tissue>
    </source>
</reference>
<dbReference type="Gene3D" id="3.10.100.10">
    <property type="entry name" value="Mannose-Binding Protein A, subunit A"/>
    <property type="match status" value="1"/>
</dbReference>
<accession>C3YTD5</accession>
<dbReference type="InterPro" id="IPR016187">
    <property type="entry name" value="CTDL_fold"/>
</dbReference>
<dbReference type="PROSITE" id="PS00615">
    <property type="entry name" value="C_TYPE_LECTIN_1"/>
    <property type="match status" value="1"/>
</dbReference>
<dbReference type="InterPro" id="IPR016186">
    <property type="entry name" value="C-type_lectin-like/link_sf"/>
</dbReference>
<feature type="non-terminal residue" evidence="3">
    <location>
        <position position="67"/>
    </location>
</feature>
<feature type="domain" description="C-type lectin" evidence="2">
    <location>
        <begin position="1"/>
        <end position="67"/>
    </location>
</feature>
<protein>
    <recommendedName>
        <fullName evidence="2">C-type lectin domain-containing protein</fullName>
    </recommendedName>
</protein>
<dbReference type="InterPro" id="IPR018378">
    <property type="entry name" value="C-type_lectin_CS"/>
</dbReference>
<evidence type="ECO:0000256" key="1">
    <source>
        <dbReference type="ARBA" id="ARBA00023157"/>
    </source>
</evidence>
<dbReference type="EMBL" id="GG666551">
    <property type="protein sequence ID" value="EEN56502.1"/>
    <property type="molecule type" value="Genomic_DNA"/>
</dbReference>
<dbReference type="Pfam" id="PF00059">
    <property type="entry name" value="Lectin_C"/>
    <property type="match status" value="1"/>
</dbReference>
<dbReference type="AlphaFoldDB" id="C3YTD5"/>
<evidence type="ECO:0000259" key="2">
    <source>
        <dbReference type="PROSITE" id="PS50041"/>
    </source>
</evidence>
<proteinExistence type="predicted"/>
<dbReference type="InterPro" id="IPR001304">
    <property type="entry name" value="C-type_lectin-like"/>
</dbReference>
<organism>
    <name type="scientific">Branchiostoma floridae</name>
    <name type="common">Florida lancelet</name>
    <name type="synonym">Amphioxus</name>
    <dbReference type="NCBI Taxonomy" id="7739"/>
    <lineage>
        <taxon>Eukaryota</taxon>
        <taxon>Metazoa</taxon>
        <taxon>Chordata</taxon>
        <taxon>Cephalochordata</taxon>
        <taxon>Leptocardii</taxon>
        <taxon>Amphioxiformes</taxon>
        <taxon>Branchiostomatidae</taxon>
        <taxon>Branchiostoma</taxon>
    </lineage>
</organism>
<evidence type="ECO:0000313" key="3">
    <source>
        <dbReference type="EMBL" id="EEN56502.1"/>
    </source>
</evidence>
<keyword evidence="1" id="KW-1015">Disulfide bond</keyword>